<evidence type="ECO:0000313" key="8">
    <source>
        <dbReference type="EMBL" id="TQM66501.1"/>
    </source>
</evidence>
<dbReference type="PANTHER" id="PTHR44936">
    <property type="entry name" value="SENSOR PROTEIN CREC"/>
    <property type="match status" value="1"/>
</dbReference>
<dbReference type="EMBL" id="VFPO01000001">
    <property type="protein sequence ID" value="TQM66501.1"/>
    <property type="molecule type" value="Genomic_DNA"/>
</dbReference>
<dbReference type="Proteomes" id="UP000316706">
    <property type="component" value="Unassembled WGS sequence"/>
</dbReference>
<dbReference type="SUPFAM" id="SSF55874">
    <property type="entry name" value="ATPase domain of HSP90 chaperone/DNA topoisomerase II/histidine kinase"/>
    <property type="match status" value="1"/>
</dbReference>
<dbReference type="InterPro" id="IPR036890">
    <property type="entry name" value="HATPase_C_sf"/>
</dbReference>
<dbReference type="GO" id="GO:0005524">
    <property type="term" value="F:ATP binding"/>
    <property type="evidence" value="ECO:0007669"/>
    <property type="project" value="UniProtKB-KW"/>
</dbReference>
<keyword evidence="3" id="KW-0808">Transferase</keyword>
<dbReference type="SMART" id="SM00387">
    <property type="entry name" value="HATPase_c"/>
    <property type="match status" value="1"/>
</dbReference>
<dbReference type="AlphaFoldDB" id="A0A543I7H7"/>
<protein>
    <recommendedName>
        <fullName evidence="2">histidine kinase</fullName>
        <ecNumber evidence="2">2.7.13.3</ecNumber>
    </recommendedName>
</protein>
<dbReference type="InterPro" id="IPR003594">
    <property type="entry name" value="HATPase_dom"/>
</dbReference>
<dbReference type="InterPro" id="IPR050980">
    <property type="entry name" value="2C_sensor_his_kinase"/>
</dbReference>
<evidence type="ECO:0000256" key="3">
    <source>
        <dbReference type="ARBA" id="ARBA00022679"/>
    </source>
</evidence>
<evidence type="ECO:0000256" key="1">
    <source>
        <dbReference type="ARBA" id="ARBA00000085"/>
    </source>
</evidence>
<evidence type="ECO:0000256" key="6">
    <source>
        <dbReference type="ARBA" id="ARBA00022840"/>
    </source>
</evidence>
<accession>A0A543I7H7</accession>
<sequence>MGGGPMTTEPLTKILADWPGRWRYPALAKALGAAPASARSVGDADAARCVLQGIADPVSAVDGLERLIADGEFRLVDEVLTGRSEGGPVGEQVTDDGLRRLQERLAEARSAARADAEREQAMLAERARRAGLDPDPLPGLVEHAQLRGPDARELLDRERTRIAAAEKKLAGELTQRLRAAATTEAHSAAVQACIKAGEFPTARRLLEEGRIDTDGGGPSSVPRPPLWNPMMGRSLEEILLHYPPHPSQDRPHLARFVDVDAAGLEVVEALRHLSAHLDEPTVGTFATALGRLLGEDVRPLVTARDGGFLTTLLGLDDARLPGLQVTDRTGVPLWVAAPGTPPPADVRGPVVWFVPAAGTTDTRRPPGTAVLDATGLLCVLARPPQGAQGSPPSRRVNLLRAIVPQLIAPPAGLAGITDATVGIDLKSGASPRETLTWLLDLCGIAADAVVVDTLEYETGAHPLAAWVLLNRLLPEPPPEHSLTLAQLDAVRNRETRDLVRAELTASLEARERAVLGIAYTLHQDAPFGAGDVLADVSLFGLADEDIERAVQNLAPETVLPRLAELALLKEHPDGYVTLPSGLGELLADGAEARAEGALRELVEQANDAHARMMATLTEQALTQVGHRSDNIVMGIMELLSGLEDATDPDAKAEYVERIRENVARLGGDQHRNALKDLQRPPEDCDLEDLVRRLARRVEWQEGVTISFQCDGSEGLTVHAIRARLELALENLLINAVQAMQQAQIPADHQEIAVRLRGAERNGPDGRHGFWNIVEIEDAGPGLTAAERERLQRGEAFSKNGSGGTGVKDSREIVRRLGGAIEFLPRSATLSGAHVRVWVPRS</sequence>
<dbReference type="PANTHER" id="PTHR44936:SF10">
    <property type="entry name" value="SENSOR PROTEIN RSTB"/>
    <property type="match status" value="1"/>
</dbReference>
<feature type="domain" description="Histidine kinase" evidence="7">
    <location>
        <begin position="623"/>
        <end position="841"/>
    </location>
</feature>
<proteinExistence type="predicted"/>
<evidence type="ECO:0000313" key="9">
    <source>
        <dbReference type="Proteomes" id="UP000316706"/>
    </source>
</evidence>
<keyword evidence="6" id="KW-0067">ATP-binding</keyword>
<gene>
    <name evidence="8" type="ORF">FHX41_0075</name>
</gene>
<keyword evidence="5 8" id="KW-0418">Kinase</keyword>
<keyword evidence="9" id="KW-1185">Reference proteome</keyword>
<dbReference type="InterPro" id="IPR005467">
    <property type="entry name" value="His_kinase_dom"/>
</dbReference>
<keyword evidence="4" id="KW-0547">Nucleotide-binding</keyword>
<evidence type="ECO:0000256" key="2">
    <source>
        <dbReference type="ARBA" id="ARBA00012438"/>
    </source>
</evidence>
<reference evidence="8 9" key="1">
    <citation type="submission" date="2019-06" db="EMBL/GenBank/DDBJ databases">
        <title>Sequencing the genomes of 1000 actinobacteria strains.</title>
        <authorList>
            <person name="Klenk H.-P."/>
        </authorList>
    </citation>
    <scope>NUCLEOTIDE SEQUENCE [LARGE SCALE GENOMIC DNA]</scope>
    <source>
        <strain evidence="8 9">DSM 45043</strain>
    </source>
</reference>
<dbReference type="PROSITE" id="PS50109">
    <property type="entry name" value="HIS_KIN"/>
    <property type="match status" value="1"/>
</dbReference>
<dbReference type="Gene3D" id="3.30.565.10">
    <property type="entry name" value="Histidine kinase-like ATPase, C-terminal domain"/>
    <property type="match status" value="1"/>
</dbReference>
<organism evidence="8 9">
    <name type="scientific">Actinomadura hallensis</name>
    <dbReference type="NCBI Taxonomy" id="337895"/>
    <lineage>
        <taxon>Bacteria</taxon>
        <taxon>Bacillati</taxon>
        <taxon>Actinomycetota</taxon>
        <taxon>Actinomycetes</taxon>
        <taxon>Streptosporangiales</taxon>
        <taxon>Thermomonosporaceae</taxon>
        <taxon>Actinomadura</taxon>
    </lineage>
</organism>
<evidence type="ECO:0000259" key="7">
    <source>
        <dbReference type="PROSITE" id="PS50109"/>
    </source>
</evidence>
<dbReference type="Pfam" id="PF02518">
    <property type="entry name" value="HATPase_c"/>
    <property type="match status" value="1"/>
</dbReference>
<dbReference type="EC" id="2.7.13.3" evidence="2"/>
<dbReference type="GO" id="GO:0004673">
    <property type="term" value="F:protein histidine kinase activity"/>
    <property type="evidence" value="ECO:0007669"/>
    <property type="project" value="UniProtKB-EC"/>
</dbReference>
<comment type="catalytic activity">
    <reaction evidence="1">
        <text>ATP + protein L-histidine = ADP + protein N-phospho-L-histidine.</text>
        <dbReference type="EC" id="2.7.13.3"/>
    </reaction>
</comment>
<comment type="caution">
    <text evidence="8">The sequence shown here is derived from an EMBL/GenBank/DDBJ whole genome shotgun (WGS) entry which is preliminary data.</text>
</comment>
<name>A0A543I7H7_9ACTN</name>
<evidence type="ECO:0000256" key="4">
    <source>
        <dbReference type="ARBA" id="ARBA00022741"/>
    </source>
</evidence>
<evidence type="ECO:0000256" key="5">
    <source>
        <dbReference type="ARBA" id="ARBA00022777"/>
    </source>
</evidence>